<dbReference type="Gene3D" id="1.20.1440.90">
    <property type="entry name" value="Phosphoenolpyruvate/pyruvate domain"/>
    <property type="match status" value="1"/>
</dbReference>
<organism evidence="13 14">
    <name type="scientific">Thermobacillus xylanilyticus</name>
    <dbReference type="NCBI Taxonomy" id="76633"/>
    <lineage>
        <taxon>Bacteria</taxon>
        <taxon>Bacillati</taxon>
        <taxon>Bacillota</taxon>
        <taxon>Bacilli</taxon>
        <taxon>Bacillales</taxon>
        <taxon>Paenibacillaceae</taxon>
        <taxon>Thermobacillus</taxon>
    </lineage>
</organism>
<evidence type="ECO:0000256" key="1">
    <source>
        <dbReference type="ARBA" id="ARBA00001946"/>
    </source>
</evidence>
<dbReference type="InterPro" id="IPR018129">
    <property type="entry name" value="PEP_COase_Lys_AS"/>
</dbReference>
<dbReference type="Proteomes" id="UP000681526">
    <property type="component" value="Unassembled WGS sequence"/>
</dbReference>
<feature type="active site" evidence="10 11">
    <location>
        <position position="156"/>
    </location>
</feature>
<sequence length="935" mass="107342">MSDQAATQTAQSRPQVSSLLRRDVRYLGNILGEVLVHQGGQQLLEVVERIREMSKTLRASFDPKLHEEFKQLVESLNPEIRHQVIRAFAIYFQLVNIAEQIHRIRRKRDYERSAGAAVQPGSIESAVKDLKERGVPVEIVREMIKGISLELVMTAHPTEATRRAVLDIHKRMACDVLELDNPTLTNRERERLRDKLLNEVLTLWQTDELRSRKPTVLDEVQNGLFYFDQTLFDVLPDVYEELERCLDKYYPGERWHVPTYLRFGSWIGGDRDGNPSCTSDVTWETFNRHRHLTVSKYRAELRKLMSLLSFSTSIVKVSEELIESIRRDCEAIGDLANLDRWRNDKEPYRIKIGYMLQKLANMKREELKGTPARYNSAEELKQDLKIIDRSLRYHFADYVADTHIRKLIRQVELFGFHLTTLDIRQHSKEHENAIAEILAKMKITPDYAALDEEEKIRLLDQLLNDPRPLTSPHIEYSDSTRECLNVFHTVYRAQQEFGVDCVRSYLISMTQGASDMLEVLLFAKEVGLFRRDEDGKVVCTLQPVPLFETIDDLHAAPGIMQRVFDLPIYRASVEAMGQLQEIMLGYSDSNKDGGVVTANWELRVALNEITETGNRYGVKLKFFHGRGGALGRGGMPLNYSILAQPPHTIGGGIKITEQGEVLSSRYAMQGIAYRSLEQATSALITAARLAKYPEQNSDKNAEYESIAKELSERAMKKYQDLIFRDPDFLTFFKESTPLNEIGELNIGSRPSKRKNSDRFEDLRAIPWVFAWTQSRFLLPAWYAAGTAMAEYVGGDEAKLDKLRRAYVEFPFFRTLIDNLQMALAKADMHIAKEYAGMIKDPAIRDRIFGMIEREYELTTEMILRVTGQKEILDNVPIIQESIRLRNPYVDPLSYLQVQLLTELRALRARGEDDANLLREVLLTINGIAAGLRNTG</sequence>
<protein>
    <recommendedName>
        <fullName evidence="5 10">Phosphoenolpyruvate carboxylase</fullName>
        <shortName evidence="10">PEPC</shortName>
        <shortName evidence="10">PEPCase</shortName>
        <ecNumber evidence="4 10">4.1.1.31</ecNumber>
    </recommendedName>
</protein>
<comment type="subunit">
    <text evidence="10">Homotetramer.</text>
</comment>
<keyword evidence="14" id="KW-1185">Reference proteome</keyword>
<keyword evidence="8 10" id="KW-0120">Carbon dioxide fixation</keyword>
<dbReference type="PROSITE" id="PS00781">
    <property type="entry name" value="PEPCASE_1"/>
    <property type="match status" value="1"/>
</dbReference>
<dbReference type="EC" id="4.1.1.31" evidence="4 10"/>
<keyword evidence="6 10" id="KW-0460">Magnesium</keyword>
<evidence type="ECO:0000313" key="13">
    <source>
        <dbReference type="EMBL" id="CAG5078131.1"/>
    </source>
</evidence>
<dbReference type="PANTHER" id="PTHR30523">
    <property type="entry name" value="PHOSPHOENOLPYRUVATE CARBOXYLASE"/>
    <property type="match status" value="1"/>
</dbReference>
<dbReference type="Pfam" id="PF00311">
    <property type="entry name" value="PEPcase"/>
    <property type="match status" value="1"/>
</dbReference>
<evidence type="ECO:0000256" key="2">
    <source>
        <dbReference type="ARBA" id="ARBA00003670"/>
    </source>
</evidence>
<evidence type="ECO:0000256" key="6">
    <source>
        <dbReference type="ARBA" id="ARBA00022842"/>
    </source>
</evidence>
<keyword evidence="7 10" id="KW-0456">Lyase</keyword>
<evidence type="ECO:0000256" key="4">
    <source>
        <dbReference type="ARBA" id="ARBA00012305"/>
    </source>
</evidence>
<evidence type="ECO:0000256" key="7">
    <source>
        <dbReference type="ARBA" id="ARBA00023239"/>
    </source>
</evidence>
<comment type="caution">
    <text evidence="13">The sequence shown here is derived from an EMBL/GenBank/DDBJ whole genome shotgun (WGS) entry which is preliminary data.</text>
</comment>
<evidence type="ECO:0000256" key="5">
    <source>
        <dbReference type="ARBA" id="ARBA00022419"/>
    </source>
</evidence>
<dbReference type="InterPro" id="IPR022805">
    <property type="entry name" value="PEP_COase_bac/pln-type"/>
</dbReference>
<comment type="catalytic activity">
    <reaction evidence="9 10">
        <text>oxaloacetate + phosphate = phosphoenolpyruvate + hydrogencarbonate</text>
        <dbReference type="Rhea" id="RHEA:28370"/>
        <dbReference type="ChEBI" id="CHEBI:16452"/>
        <dbReference type="ChEBI" id="CHEBI:17544"/>
        <dbReference type="ChEBI" id="CHEBI:43474"/>
        <dbReference type="ChEBI" id="CHEBI:58702"/>
        <dbReference type="EC" id="4.1.1.31"/>
    </reaction>
</comment>
<accession>A0ABN7RI42</accession>
<dbReference type="RefSeq" id="WP_213483265.1">
    <property type="nucleotide sequence ID" value="NZ_CAJRAY010000007.1"/>
</dbReference>
<evidence type="ECO:0000256" key="12">
    <source>
        <dbReference type="PROSITE-ProRule" id="PRU10112"/>
    </source>
</evidence>
<evidence type="ECO:0000256" key="8">
    <source>
        <dbReference type="ARBA" id="ARBA00023300"/>
    </source>
</evidence>
<dbReference type="InterPro" id="IPR021135">
    <property type="entry name" value="PEP_COase"/>
</dbReference>
<gene>
    <name evidence="13" type="primary">txxe 473-ppc</name>
    <name evidence="10" type="synonym">ppc</name>
    <name evidence="13" type="ORF">TXXE_02030</name>
</gene>
<evidence type="ECO:0000256" key="3">
    <source>
        <dbReference type="ARBA" id="ARBA00008346"/>
    </source>
</evidence>
<dbReference type="InterPro" id="IPR015813">
    <property type="entry name" value="Pyrv/PenolPyrv_kinase-like_dom"/>
</dbReference>
<dbReference type="PRINTS" id="PR00150">
    <property type="entry name" value="PEPCARBXLASE"/>
</dbReference>
<evidence type="ECO:0000313" key="14">
    <source>
        <dbReference type="Proteomes" id="UP000681526"/>
    </source>
</evidence>
<dbReference type="PROSITE" id="PS00393">
    <property type="entry name" value="PEPCASE_2"/>
    <property type="match status" value="1"/>
</dbReference>
<reference evidence="13 14" key="1">
    <citation type="submission" date="2021-04" db="EMBL/GenBank/DDBJ databases">
        <authorList>
            <person name="Rakotoarivonina H."/>
        </authorList>
    </citation>
    <scope>NUCLEOTIDE SEQUENCE [LARGE SCALE GENOMIC DNA]</scope>
    <source>
        <strain evidence="13 14">XE</strain>
    </source>
</reference>
<dbReference type="HAMAP" id="MF_00595">
    <property type="entry name" value="PEPcase_type1"/>
    <property type="match status" value="1"/>
</dbReference>
<comment type="similarity">
    <text evidence="3 10">Belongs to the PEPCase type 1 family.</text>
</comment>
<evidence type="ECO:0000256" key="9">
    <source>
        <dbReference type="ARBA" id="ARBA00048995"/>
    </source>
</evidence>
<dbReference type="PANTHER" id="PTHR30523:SF6">
    <property type="entry name" value="PHOSPHOENOLPYRUVATE CARBOXYLASE"/>
    <property type="match status" value="1"/>
</dbReference>
<comment type="cofactor">
    <cofactor evidence="1 10">
        <name>Mg(2+)</name>
        <dbReference type="ChEBI" id="CHEBI:18420"/>
    </cofactor>
</comment>
<dbReference type="SUPFAM" id="SSF51621">
    <property type="entry name" value="Phosphoenolpyruvate/pyruvate domain"/>
    <property type="match status" value="1"/>
</dbReference>
<evidence type="ECO:0000256" key="10">
    <source>
        <dbReference type="HAMAP-Rule" id="MF_00595"/>
    </source>
</evidence>
<feature type="active site" evidence="10 12">
    <location>
        <position position="591"/>
    </location>
</feature>
<proteinExistence type="inferred from homology"/>
<dbReference type="NCBIfam" id="NF000584">
    <property type="entry name" value="PRK00009.1"/>
    <property type="match status" value="1"/>
</dbReference>
<name>A0ABN7RI42_THEXY</name>
<dbReference type="InterPro" id="IPR033129">
    <property type="entry name" value="PEPCASE_His_AS"/>
</dbReference>
<evidence type="ECO:0000256" key="11">
    <source>
        <dbReference type="PROSITE-ProRule" id="PRU10111"/>
    </source>
</evidence>
<comment type="function">
    <text evidence="2 10">Forms oxaloacetate, a four-carbon dicarboxylic acid source for the tricarboxylic acid cycle.</text>
</comment>
<dbReference type="EMBL" id="CAJRAY010000007">
    <property type="protein sequence ID" value="CAG5078131.1"/>
    <property type="molecule type" value="Genomic_DNA"/>
</dbReference>